<comment type="caution">
    <text evidence="1">The sequence shown here is derived from an EMBL/GenBank/DDBJ whole genome shotgun (WGS) entry which is preliminary data.</text>
</comment>
<organism evidence="1 2">
    <name type="scientific">Capnocytophaga genosp. AHN8471</name>
    <dbReference type="NCBI Taxonomy" id="327574"/>
    <lineage>
        <taxon>Bacteria</taxon>
        <taxon>Pseudomonadati</taxon>
        <taxon>Bacteroidota</taxon>
        <taxon>Flavobacteriia</taxon>
        <taxon>Flavobacteriales</taxon>
        <taxon>Flavobacteriaceae</taxon>
        <taxon>Capnocytophaga</taxon>
    </lineage>
</organism>
<dbReference type="EMBL" id="JAEUAH010000002">
    <property type="protein sequence ID" value="MBM0649685.1"/>
    <property type="molecule type" value="Genomic_DNA"/>
</dbReference>
<gene>
    <name evidence="1" type="ORF">JNB19_02745</name>
</gene>
<reference evidence="1 2" key="1">
    <citation type="submission" date="2021-01" db="EMBL/GenBank/DDBJ databases">
        <title>Evidence that Capnocytophaga endodontalis is a later homotypic synonym for Capnocytophaga genospecies AHN8471, and request for opinion on proposed recognition of strain AHN8471 as type strain of the species.</title>
        <authorList>
            <person name="Nicholson A.C."/>
            <person name="Hopper C.L."/>
            <person name="Gulvik C.A."/>
            <person name="Mcquiston J.R."/>
            <person name="Lau E.F."/>
        </authorList>
    </citation>
    <scope>NUCLEOTIDE SEQUENCE [LARGE SCALE GENOMIC DNA]</scope>
    <source>
        <strain evidence="1 2">AHN9576</strain>
    </source>
</reference>
<accession>A0ABS1YUI1</accession>
<evidence type="ECO:0000313" key="1">
    <source>
        <dbReference type="EMBL" id="MBM0649685.1"/>
    </source>
</evidence>
<dbReference type="Proteomes" id="UP000603506">
    <property type="component" value="Unassembled WGS sequence"/>
</dbReference>
<dbReference type="RefSeq" id="WP_203094483.1">
    <property type="nucleotide sequence ID" value="NZ_JAESPH010000022.1"/>
</dbReference>
<sequence length="123" mass="14639">MDIVTKKDLSDNYGKPVYYFTKFFPEGYKPPENIMKRTANEEYQGSIFFTKETANRILSLDVWKTCIYPSIYLLRDGFCYNIDWNDSEYIEVTKRAGNQMNVLQMVSIIINDFGYTYQSEKWK</sequence>
<keyword evidence="2" id="KW-1185">Reference proteome</keyword>
<evidence type="ECO:0000313" key="2">
    <source>
        <dbReference type="Proteomes" id="UP000603506"/>
    </source>
</evidence>
<protein>
    <submittedName>
        <fullName evidence="1">Uncharacterized protein</fullName>
    </submittedName>
</protein>
<proteinExistence type="predicted"/>
<name>A0ABS1YUI1_9FLAO</name>